<dbReference type="EMBL" id="PDEM01000023">
    <property type="protein sequence ID" value="PHZ84691.1"/>
    <property type="molecule type" value="Genomic_DNA"/>
</dbReference>
<evidence type="ECO:0000256" key="1">
    <source>
        <dbReference type="ARBA" id="ARBA00022801"/>
    </source>
</evidence>
<name>A0A2G4YQU3_9PROT</name>
<comment type="caution">
    <text evidence="3">The sequence shown here is derived from an EMBL/GenBank/DDBJ whole genome shotgun (WGS) entry which is preliminary data.</text>
</comment>
<dbReference type="PANTHER" id="PTHR43674:SF15">
    <property type="entry name" value="FORMAMIDASE"/>
    <property type="match status" value="1"/>
</dbReference>
<dbReference type="InterPro" id="IPR050345">
    <property type="entry name" value="Aliph_Amidase/BUP"/>
</dbReference>
<dbReference type="InParanoid" id="A0A2G4YQU3"/>
<dbReference type="Proteomes" id="UP000229730">
    <property type="component" value="Unassembled WGS sequence"/>
</dbReference>
<evidence type="ECO:0000259" key="2">
    <source>
        <dbReference type="PROSITE" id="PS50263"/>
    </source>
</evidence>
<dbReference type="AlphaFoldDB" id="A0A2G4YQU3"/>
<evidence type="ECO:0000313" key="3">
    <source>
        <dbReference type="EMBL" id="PHZ84691.1"/>
    </source>
</evidence>
<reference evidence="3 4" key="1">
    <citation type="submission" date="2017-10" db="EMBL/GenBank/DDBJ databases">
        <title>Frigbacter circumglobatus gen. nov. sp. nov., isolated from sediment cultured in situ.</title>
        <authorList>
            <person name="Zhao Z."/>
        </authorList>
    </citation>
    <scope>NUCLEOTIDE SEQUENCE [LARGE SCALE GENOMIC DNA]</scope>
    <source>
        <strain evidence="3 4">ZYL</strain>
    </source>
</reference>
<dbReference type="GO" id="GO:0050126">
    <property type="term" value="F:N-carbamoylputrescine amidase activity"/>
    <property type="evidence" value="ECO:0007669"/>
    <property type="project" value="TreeGrafter"/>
</dbReference>
<proteinExistence type="predicted"/>
<dbReference type="Gene3D" id="3.60.110.10">
    <property type="entry name" value="Carbon-nitrogen hydrolase"/>
    <property type="match status" value="1"/>
</dbReference>
<organism evidence="3 4">
    <name type="scientific">Paremcibacter congregatus</name>
    <dbReference type="NCBI Taxonomy" id="2043170"/>
    <lineage>
        <taxon>Bacteria</taxon>
        <taxon>Pseudomonadati</taxon>
        <taxon>Pseudomonadota</taxon>
        <taxon>Alphaproteobacteria</taxon>
        <taxon>Emcibacterales</taxon>
        <taxon>Emcibacteraceae</taxon>
        <taxon>Paremcibacter</taxon>
    </lineage>
</organism>
<dbReference type="GO" id="GO:0033388">
    <property type="term" value="P:putrescine biosynthetic process from arginine"/>
    <property type="evidence" value="ECO:0007669"/>
    <property type="project" value="TreeGrafter"/>
</dbReference>
<keyword evidence="1" id="KW-0378">Hydrolase</keyword>
<sequence length="386" mass="43790">MSQPSKKIEKYTALVIQPQVTISDDHSAVRKNLDRICNLIDFSVGYHWELPARLVVLPEYFMQGVTTPGKGEDGLDGFMKKAVTFDGPEIGRLCEKAKEYNIYISGGGIIERVPEFPDRWFNTAFIIGPNGKVILKYHKWHINASLGLGTSPHDILDEYSEVFGGDIKDLFPVVDTDIGKLGTMTCHDGCTPEVSRALGYNGAEVICHPGAIQEVEGVNEPWDFWTFTRRTRAHDNMCYLLGSNWGTVDHKFYPKAFCPGHSFIIDYTGLVLRRADYPEEQVISCPIDIESLREHRSRCNHNTWVDVRTEGFRQIYENPIYPPNQFPSGRPPRNLADKMKPLREVFLDVYGRGQFTPPAGQTVEDMANLHEKRIRAAQKIGLLRED</sequence>
<accession>A0A2G4YQU3</accession>
<dbReference type="CDD" id="cd07582">
    <property type="entry name" value="nitrilase_4"/>
    <property type="match status" value="1"/>
</dbReference>
<gene>
    <name evidence="3" type="ORF">CRD36_10405</name>
</gene>
<dbReference type="OrthoDB" id="9803803at2"/>
<dbReference type="Pfam" id="PF00795">
    <property type="entry name" value="CN_hydrolase"/>
    <property type="match status" value="1"/>
</dbReference>
<dbReference type="PROSITE" id="PS50263">
    <property type="entry name" value="CN_HYDROLASE"/>
    <property type="match status" value="1"/>
</dbReference>
<evidence type="ECO:0000313" key="4">
    <source>
        <dbReference type="Proteomes" id="UP000229730"/>
    </source>
</evidence>
<dbReference type="InterPro" id="IPR036526">
    <property type="entry name" value="C-N_Hydrolase_sf"/>
</dbReference>
<feature type="domain" description="CN hydrolase" evidence="2">
    <location>
        <begin position="11"/>
        <end position="289"/>
    </location>
</feature>
<dbReference type="RefSeq" id="WP_099472934.1">
    <property type="nucleotide sequence ID" value="NZ_CP041025.1"/>
</dbReference>
<protein>
    <submittedName>
        <fullName evidence="3">Nitrilase</fullName>
    </submittedName>
</protein>
<dbReference type="InterPro" id="IPR003010">
    <property type="entry name" value="C-N_Hydrolase"/>
</dbReference>
<dbReference type="SUPFAM" id="SSF56317">
    <property type="entry name" value="Carbon-nitrogen hydrolase"/>
    <property type="match status" value="1"/>
</dbReference>
<dbReference type="PANTHER" id="PTHR43674">
    <property type="entry name" value="NITRILASE C965.09-RELATED"/>
    <property type="match status" value="1"/>
</dbReference>
<keyword evidence="4" id="KW-1185">Reference proteome</keyword>